<keyword evidence="2" id="KW-1185">Reference proteome</keyword>
<comment type="caution">
    <text evidence="1">The sequence shown here is derived from an EMBL/GenBank/DDBJ whole genome shotgun (WGS) entry which is preliminary data.</text>
</comment>
<dbReference type="InterPro" id="IPR036397">
    <property type="entry name" value="RNaseH_sf"/>
</dbReference>
<evidence type="ECO:0000313" key="1">
    <source>
        <dbReference type="EMBL" id="MBW0506641.1"/>
    </source>
</evidence>
<protein>
    <submittedName>
        <fullName evidence="1">Uncharacterized protein</fullName>
    </submittedName>
</protein>
<name>A0A9Q3DLT3_9BASI</name>
<dbReference type="Proteomes" id="UP000765509">
    <property type="component" value="Unassembled WGS sequence"/>
</dbReference>
<gene>
    <name evidence="1" type="ORF">O181_046356</name>
</gene>
<dbReference type="Gene3D" id="3.30.420.10">
    <property type="entry name" value="Ribonuclease H-like superfamily/Ribonuclease H"/>
    <property type="match status" value="1"/>
</dbReference>
<accession>A0A9Q3DLT3</accession>
<evidence type="ECO:0000313" key="2">
    <source>
        <dbReference type="Proteomes" id="UP000765509"/>
    </source>
</evidence>
<dbReference type="EMBL" id="AVOT02019210">
    <property type="protein sequence ID" value="MBW0506641.1"/>
    <property type="molecule type" value="Genomic_DNA"/>
</dbReference>
<dbReference type="AlphaFoldDB" id="A0A9Q3DLT3"/>
<dbReference type="SUPFAM" id="SSF53098">
    <property type="entry name" value="Ribonuclease H-like"/>
    <property type="match status" value="1"/>
</dbReference>
<sequence>MFLSCHKDETAMETAIIIWSKAISHIGLFHNIISESDPRFHNLFGAKLSFSKSYHPQTDFLEERMIQTLEDMIRIFCAYSLQFKDSDGFKHDWCTLIPALELEYIHQYTLQLEKQKQC</sequence>
<dbReference type="GO" id="GO:0003676">
    <property type="term" value="F:nucleic acid binding"/>
    <property type="evidence" value="ECO:0007669"/>
    <property type="project" value="InterPro"/>
</dbReference>
<organism evidence="1 2">
    <name type="scientific">Austropuccinia psidii MF-1</name>
    <dbReference type="NCBI Taxonomy" id="1389203"/>
    <lineage>
        <taxon>Eukaryota</taxon>
        <taxon>Fungi</taxon>
        <taxon>Dikarya</taxon>
        <taxon>Basidiomycota</taxon>
        <taxon>Pucciniomycotina</taxon>
        <taxon>Pucciniomycetes</taxon>
        <taxon>Pucciniales</taxon>
        <taxon>Sphaerophragmiaceae</taxon>
        <taxon>Austropuccinia</taxon>
    </lineage>
</organism>
<dbReference type="InterPro" id="IPR012337">
    <property type="entry name" value="RNaseH-like_sf"/>
</dbReference>
<reference evidence="1" key="1">
    <citation type="submission" date="2021-03" db="EMBL/GenBank/DDBJ databases">
        <title>Draft genome sequence of rust myrtle Austropuccinia psidii MF-1, a brazilian biotype.</title>
        <authorList>
            <person name="Quecine M.C."/>
            <person name="Pachon D.M.R."/>
            <person name="Bonatelli M.L."/>
            <person name="Correr F.H."/>
            <person name="Franceschini L.M."/>
            <person name="Leite T.F."/>
            <person name="Margarido G.R.A."/>
            <person name="Almeida C.A."/>
            <person name="Ferrarezi J.A."/>
            <person name="Labate C.A."/>
        </authorList>
    </citation>
    <scope>NUCLEOTIDE SEQUENCE</scope>
    <source>
        <strain evidence="1">MF-1</strain>
    </source>
</reference>
<proteinExistence type="predicted"/>